<keyword evidence="8" id="KW-0479">Metal-binding</keyword>
<dbReference type="GO" id="GO:0000902">
    <property type="term" value="P:cell morphogenesis"/>
    <property type="evidence" value="ECO:0007669"/>
    <property type="project" value="InterPro"/>
</dbReference>
<comment type="similarity">
    <text evidence="3">In the C-terminal section; belongs to the transferase hexapeptide repeat family.</text>
</comment>
<dbReference type="InterPro" id="IPR038009">
    <property type="entry name" value="GlmU_C_LbH"/>
</dbReference>
<feature type="domain" description="MobA-like NTP transferase" evidence="18">
    <location>
        <begin position="5"/>
        <end position="113"/>
    </location>
</feature>
<dbReference type="InterPro" id="IPR025877">
    <property type="entry name" value="MobA-like_NTP_Trfase"/>
</dbReference>
<dbReference type="CDD" id="cd02540">
    <property type="entry name" value="GT2_GlmU_N_bac"/>
    <property type="match status" value="1"/>
</dbReference>
<dbReference type="CDD" id="cd03353">
    <property type="entry name" value="LbH_GlmU_C"/>
    <property type="match status" value="1"/>
</dbReference>
<evidence type="ECO:0000256" key="4">
    <source>
        <dbReference type="ARBA" id="ARBA00007947"/>
    </source>
</evidence>
<comment type="similarity">
    <text evidence="4">In the N-terminal section; belongs to the N-acetylglucosamine-1-phosphate uridyltransferase family.</text>
</comment>
<evidence type="ECO:0000256" key="17">
    <source>
        <dbReference type="ARBA" id="ARBA00048493"/>
    </source>
</evidence>
<keyword evidence="10" id="KW-0460">Magnesium</keyword>
<evidence type="ECO:0000259" key="18">
    <source>
        <dbReference type="Pfam" id="PF12804"/>
    </source>
</evidence>
<evidence type="ECO:0000256" key="2">
    <source>
        <dbReference type="ARBA" id="ARBA00004496"/>
    </source>
</evidence>
<dbReference type="AlphaFoldDB" id="A0AA35SZV7"/>
<evidence type="ECO:0000256" key="16">
    <source>
        <dbReference type="ARBA" id="ARBA00048247"/>
    </source>
</evidence>
<protein>
    <submittedName>
        <fullName evidence="19">Bifunctional protein GlmU</fullName>
    </submittedName>
</protein>
<evidence type="ECO:0000256" key="7">
    <source>
        <dbReference type="ARBA" id="ARBA00022695"/>
    </source>
</evidence>
<dbReference type="Pfam" id="PF00132">
    <property type="entry name" value="Hexapep"/>
    <property type="match status" value="2"/>
</dbReference>
<comment type="cofactor">
    <cofactor evidence="1">
        <name>Mg(2+)</name>
        <dbReference type="ChEBI" id="CHEBI:18420"/>
    </cofactor>
</comment>
<dbReference type="PROSITE" id="PS00101">
    <property type="entry name" value="HEXAPEP_TRANSFERASES"/>
    <property type="match status" value="1"/>
</dbReference>
<dbReference type="InterPro" id="IPR018357">
    <property type="entry name" value="Hexapep_transf_CS"/>
</dbReference>
<dbReference type="InterPro" id="IPR001451">
    <property type="entry name" value="Hexapep"/>
</dbReference>
<evidence type="ECO:0000313" key="19">
    <source>
        <dbReference type="EMBL" id="CAI8038388.1"/>
    </source>
</evidence>
<comment type="caution">
    <text evidence="19">The sequence shown here is derived from an EMBL/GenBank/DDBJ whole genome shotgun (WGS) entry which is preliminary data.</text>
</comment>
<evidence type="ECO:0000256" key="13">
    <source>
        <dbReference type="ARBA" id="ARBA00023268"/>
    </source>
</evidence>
<keyword evidence="9" id="KW-0677">Repeat</keyword>
<evidence type="ECO:0000256" key="1">
    <source>
        <dbReference type="ARBA" id="ARBA00001946"/>
    </source>
</evidence>
<keyword evidence="11" id="KW-0133">Cell shape</keyword>
<organism evidence="19 20">
    <name type="scientific">Geodia barretti</name>
    <name type="common">Barrett's horny sponge</name>
    <dbReference type="NCBI Taxonomy" id="519541"/>
    <lineage>
        <taxon>Eukaryota</taxon>
        <taxon>Metazoa</taxon>
        <taxon>Porifera</taxon>
        <taxon>Demospongiae</taxon>
        <taxon>Heteroscleromorpha</taxon>
        <taxon>Tetractinellida</taxon>
        <taxon>Astrophorina</taxon>
        <taxon>Geodiidae</taxon>
        <taxon>Geodia</taxon>
    </lineage>
</organism>
<dbReference type="PANTHER" id="PTHR43584">
    <property type="entry name" value="NUCLEOTIDYL TRANSFERASE"/>
    <property type="match status" value="1"/>
</dbReference>
<dbReference type="GO" id="GO:0008360">
    <property type="term" value="P:regulation of cell shape"/>
    <property type="evidence" value="ECO:0007669"/>
    <property type="project" value="UniProtKB-KW"/>
</dbReference>
<evidence type="ECO:0000313" key="20">
    <source>
        <dbReference type="Proteomes" id="UP001174909"/>
    </source>
</evidence>
<evidence type="ECO:0000256" key="3">
    <source>
        <dbReference type="ARBA" id="ARBA00007707"/>
    </source>
</evidence>
<dbReference type="HAMAP" id="MF_01631">
    <property type="entry name" value="GlmU"/>
    <property type="match status" value="1"/>
</dbReference>
<evidence type="ECO:0000256" key="6">
    <source>
        <dbReference type="ARBA" id="ARBA00022679"/>
    </source>
</evidence>
<dbReference type="GO" id="GO:0000287">
    <property type="term" value="F:magnesium ion binding"/>
    <property type="evidence" value="ECO:0007669"/>
    <property type="project" value="InterPro"/>
</dbReference>
<dbReference type="Proteomes" id="UP001174909">
    <property type="component" value="Unassembled WGS sequence"/>
</dbReference>
<keyword evidence="20" id="KW-1185">Reference proteome</keyword>
<evidence type="ECO:0000256" key="11">
    <source>
        <dbReference type="ARBA" id="ARBA00022960"/>
    </source>
</evidence>
<dbReference type="GO" id="GO:0019134">
    <property type="term" value="F:glucosamine-1-phosphate N-acetyltransferase activity"/>
    <property type="evidence" value="ECO:0007669"/>
    <property type="project" value="UniProtKB-EC"/>
</dbReference>
<dbReference type="Pfam" id="PF12804">
    <property type="entry name" value="NTP_transf_3"/>
    <property type="match status" value="1"/>
</dbReference>
<comment type="catalytic activity">
    <reaction evidence="17">
        <text>N-acetyl-alpha-D-glucosamine 1-phosphate + UTP + H(+) = UDP-N-acetyl-alpha-D-glucosamine + diphosphate</text>
        <dbReference type="Rhea" id="RHEA:13509"/>
        <dbReference type="ChEBI" id="CHEBI:15378"/>
        <dbReference type="ChEBI" id="CHEBI:33019"/>
        <dbReference type="ChEBI" id="CHEBI:46398"/>
        <dbReference type="ChEBI" id="CHEBI:57705"/>
        <dbReference type="ChEBI" id="CHEBI:57776"/>
        <dbReference type="EC" id="2.7.7.23"/>
    </reaction>
</comment>
<keyword evidence="13" id="KW-0511">Multifunctional enzyme</keyword>
<name>A0AA35SZV7_GEOBA</name>
<dbReference type="GO" id="GO:0003977">
    <property type="term" value="F:UDP-N-acetylglucosamine diphosphorylase activity"/>
    <property type="evidence" value="ECO:0007669"/>
    <property type="project" value="UniProtKB-EC"/>
</dbReference>
<dbReference type="NCBIfam" id="TIGR01173">
    <property type="entry name" value="glmU"/>
    <property type="match status" value="1"/>
</dbReference>
<dbReference type="GO" id="GO:0005737">
    <property type="term" value="C:cytoplasm"/>
    <property type="evidence" value="ECO:0007669"/>
    <property type="project" value="UniProtKB-SubCell"/>
</dbReference>
<keyword evidence="5" id="KW-0963">Cytoplasm</keyword>
<reference evidence="19" key="1">
    <citation type="submission" date="2023-03" db="EMBL/GenBank/DDBJ databases">
        <authorList>
            <person name="Steffen K."/>
            <person name="Cardenas P."/>
        </authorList>
    </citation>
    <scope>NUCLEOTIDE SEQUENCE</scope>
</reference>
<evidence type="ECO:0000256" key="5">
    <source>
        <dbReference type="ARBA" id="ARBA00022490"/>
    </source>
</evidence>
<evidence type="ECO:0000256" key="10">
    <source>
        <dbReference type="ARBA" id="ARBA00022842"/>
    </source>
</evidence>
<evidence type="ECO:0000256" key="9">
    <source>
        <dbReference type="ARBA" id="ARBA00022737"/>
    </source>
</evidence>
<dbReference type="Gene3D" id="2.160.10.10">
    <property type="entry name" value="Hexapeptide repeat proteins"/>
    <property type="match status" value="1"/>
</dbReference>
<dbReference type="InterPro" id="IPR029044">
    <property type="entry name" value="Nucleotide-diphossugar_trans"/>
</dbReference>
<dbReference type="InterPro" id="IPR050065">
    <property type="entry name" value="GlmU-like"/>
</dbReference>
<dbReference type="PANTHER" id="PTHR43584:SF3">
    <property type="entry name" value="BIFUNCTIONAL PROTEIN GLMU"/>
    <property type="match status" value="1"/>
</dbReference>
<keyword evidence="7" id="KW-0548">Nucleotidyltransferase</keyword>
<proteinExistence type="inferred from homology"/>
<dbReference type="GO" id="GO:0071555">
    <property type="term" value="P:cell wall organization"/>
    <property type="evidence" value="ECO:0007669"/>
    <property type="project" value="UniProtKB-KW"/>
</dbReference>
<evidence type="ECO:0000256" key="8">
    <source>
        <dbReference type="ARBA" id="ARBA00022723"/>
    </source>
</evidence>
<dbReference type="GO" id="GO:0006048">
    <property type="term" value="P:UDP-N-acetylglucosamine biosynthetic process"/>
    <property type="evidence" value="ECO:0007669"/>
    <property type="project" value="InterPro"/>
</dbReference>
<keyword evidence="15" id="KW-0961">Cell wall biogenesis/degradation</keyword>
<dbReference type="Gene3D" id="3.90.550.10">
    <property type="entry name" value="Spore Coat Polysaccharide Biosynthesis Protein SpsA, Chain A"/>
    <property type="match status" value="1"/>
</dbReference>
<evidence type="ECO:0000256" key="15">
    <source>
        <dbReference type="ARBA" id="ARBA00023316"/>
    </source>
</evidence>
<accession>A0AA35SZV7</accession>
<keyword evidence="12" id="KW-0573">Peptidoglycan synthesis</keyword>
<comment type="subcellular location">
    <subcellularLocation>
        <location evidence="2">Cytoplasm</location>
    </subcellularLocation>
</comment>
<sequence>MHSDKPKSLQQIGGKPMLHYIVDCARNVGFDRIHVVYGANGQEIPKTFAQEDINWVLQAEALGTGHAALQAIPHVIPNSVVCILYGDNPLIDPKTISRLTELAKGNRLALLTTELKDPTGYGRIKRNDDGKLQKIVEHKDTNENERKIMEVNVGPLAAPTSLLKGWLTRLDNHNNQREYYLTDIIDFAVSDGIEVSTGKTLHRCESLGINNRFDQAQLERIVQLNKAKDLMHSGVQIADPARFDLRGECRAGKDCQIDVNVVLEGTVNLENNVVIEANNVIRNSNLGDGVTILPNCVIEGAKIEEGCTIGPYARIRPGTKIGKNCRVGNFVEIKNSEIGEGSKVNHLAYIGDSEIGKNVNFGAGSITCNYDGQNKHRTRIGNDVFIGSNVSLVAPLEIGNKTVIGAGSTITKDVESGQAAVERSNTRVVPANRLISRIK</sequence>
<dbReference type="InterPro" id="IPR005882">
    <property type="entry name" value="Bifunctional_GlmU"/>
</dbReference>
<comment type="catalytic activity">
    <reaction evidence="16">
        <text>alpha-D-glucosamine 1-phosphate + acetyl-CoA = N-acetyl-alpha-D-glucosamine 1-phosphate + CoA + H(+)</text>
        <dbReference type="Rhea" id="RHEA:13725"/>
        <dbReference type="ChEBI" id="CHEBI:15378"/>
        <dbReference type="ChEBI" id="CHEBI:57287"/>
        <dbReference type="ChEBI" id="CHEBI:57288"/>
        <dbReference type="ChEBI" id="CHEBI:57776"/>
        <dbReference type="ChEBI" id="CHEBI:58516"/>
        <dbReference type="EC" id="2.3.1.157"/>
    </reaction>
</comment>
<gene>
    <name evidence="19" type="ORF">GBAR_LOCUS21403</name>
</gene>
<dbReference type="SUPFAM" id="SSF53448">
    <property type="entry name" value="Nucleotide-diphospho-sugar transferases"/>
    <property type="match status" value="1"/>
</dbReference>
<evidence type="ECO:0000256" key="12">
    <source>
        <dbReference type="ARBA" id="ARBA00022984"/>
    </source>
</evidence>
<keyword evidence="6" id="KW-0808">Transferase</keyword>
<keyword evidence="14" id="KW-0012">Acyltransferase</keyword>
<dbReference type="SUPFAM" id="SSF51161">
    <property type="entry name" value="Trimeric LpxA-like enzymes"/>
    <property type="match status" value="1"/>
</dbReference>
<evidence type="ECO:0000256" key="14">
    <source>
        <dbReference type="ARBA" id="ARBA00023315"/>
    </source>
</evidence>
<dbReference type="InterPro" id="IPR011004">
    <property type="entry name" value="Trimer_LpxA-like_sf"/>
</dbReference>
<dbReference type="EMBL" id="CASHTH010002987">
    <property type="protein sequence ID" value="CAI8038388.1"/>
    <property type="molecule type" value="Genomic_DNA"/>
</dbReference>